<comment type="caution">
    <text evidence="2">The sequence shown here is derived from an EMBL/GenBank/DDBJ whole genome shotgun (WGS) entry which is preliminary data.</text>
</comment>
<evidence type="ECO:0000259" key="1">
    <source>
        <dbReference type="Pfam" id="PF14504"/>
    </source>
</evidence>
<dbReference type="EMBL" id="NGJY01000001">
    <property type="protein sequence ID" value="RSU05248.1"/>
    <property type="molecule type" value="Genomic_DNA"/>
</dbReference>
<reference evidence="2 3" key="1">
    <citation type="submission" date="2017-05" db="EMBL/GenBank/DDBJ databases">
        <title>Vagococcus spp. assemblies.</title>
        <authorList>
            <person name="Gulvik C.A."/>
        </authorList>
    </citation>
    <scope>NUCLEOTIDE SEQUENCE [LARGE SCALE GENOMIC DNA]</scope>
    <source>
        <strain evidence="2 3">CCUG 41755</strain>
    </source>
</reference>
<dbReference type="InterPro" id="IPR029410">
    <property type="entry name" value="CAP_assoc"/>
</dbReference>
<dbReference type="Proteomes" id="UP000287101">
    <property type="component" value="Unassembled WGS sequence"/>
</dbReference>
<protein>
    <recommendedName>
        <fullName evidence="1">CAP-associated domain-containing protein</fullName>
    </recommendedName>
</protein>
<dbReference type="OrthoDB" id="9783944at2"/>
<name>A0A430ADH7_9ENTE</name>
<dbReference type="Gene3D" id="3.40.33.10">
    <property type="entry name" value="CAP"/>
    <property type="match status" value="1"/>
</dbReference>
<proteinExistence type="predicted"/>
<dbReference type="InterPro" id="IPR035940">
    <property type="entry name" value="CAP_sf"/>
</dbReference>
<dbReference type="Pfam" id="PF14504">
    <property type="entry name" value="CAP_assoc_N"/>
    <property type="match status" value="1"/>
</dbReference>
<dbReference type="AlphaFoldDB" id="A0A430ADH7"/>
<keyword evidence="3" id="KW-1185">Reference proteome</keyword>
<evidence type="ECO:0000313" key="2">
    <source>
        <dbReference type="EMBL" id="RSU05248.1"/>
    </source>
</evidence>
<gene>
    <name evidence="2" type="ORF">CBF31_04320</name>
</gene>
<evidence type="ECO:0000313" key="3">
    <source>
        <dbReference type="Proteomes" id="UP000287101"/>
    </source>
</evidence>
<feature type="domain" description="CAP-associated" evidence="1">
    <location>
        <begin position="72"/>
        <end position="212"/>
    </location>
</feature>
<organism evidence="2 3">
    <name type="scientific">Vagococcus fessus</name>
    <dbReference type="NCBI Taxonomy" id="120370"/>
    <lineage>
        <taxon>Bacteria</taxon>
        <taxon>Bacillati</taxon>
        <taxon>Bacillota</taxon>
        <taxon>Bacilli</taxon>
        <taxon>Lactobacillales</taxon>
        <taxon>Enterococcaceae</taxon>
        <taxon>Vagococcus</taxon>
    </lineage>
</organism>
<sequence>MKEVKLMKRIFQFILVFCLLLIGAYAKPVVSPQHSKQKVIKNHKKESSKNKQVAFKPSKVGALKAASFSKFINKSAESFTKEYGEPLEIQDNYLGSQWWIFGEDEHDYLQVEVKDNKIRSIFVLGDKVDVTPLKIGMTLKDVAALTTIYSDFTSTYKDKSYTFELTEQDMNYRPLLAFDNDSFAMLHFSQSTGKLLGIRYLNSELLLRLMPYQLIEPESYSLSWPVKEETKEISEAGNRQLEMLIRIMRKRDKLPAYSFSPIKRAEAERLILAFEKEPQIYFESMESFNEWQDLTPENSEVSYRTLYKLNKESYQQLVKEPEENSHGFLLKPSQDIPYILMSIYGNISSQKHFLMKEDNEIGLAVTKNHILILLTNKKNQEDSLSTESTEVITSEVDK</sequence>
<accession>A0A430ADH7</accession>